<evidence type="ECO:0000313" key="2">
    <source>
        <dbReference type="EMBL" id="MBE4750506.1"/>
    </source>
</evidence>
<feature type="domain" description="Fido" evidence="1">
    <location>
        <begin position="103"/>
        <end position="238"/>
    </location>
</feature>
<organism evidence="2 3">
    <name type="scientific">Corallococcus soli</name>
    <dbReference type="NCBI Taxonomy" id="2710757"/>
    <lineage>
        <taxon>Bacteria</taxon>
        <taxon>Pseudomonadati</taxon>
        <taxon>Myxococcota</taxon>
        <taxon>Myxococcia</taxon>
        <taxon>Myxococcales</taxon>
        <taxon>Cystobacterineae</taxon>
        <taxon>Myxococcaceae</taxon>
        <taxon>Corallococcus</taxon>
    </lineage>
</organism>
<dbReference type="InterPro" id="IPR036597">
    <property type="entry name" value="Fido-like_dom_sf"/>
</dbReference>
<sequence length="456" mass="51496">MHPYRWSEKLGPRLEQATERMRQLRSAVMPPAAVQSLRHWFRIHHTYNSNAIEGNRLTLPETRAVLEDGITIAGKSLKDHFEAVNLAHALDFIESLARKDTVLGERDVREMHGIVLRGIEPEGAGVYRRINVRIGGTQHMPPEAFRVPEQMHTFGAWLAGEKSEHPVVVSAIAHTWFETIHPFVDGNGRTGRLLANLLLMREHYPAMVLLVEDRARYYAALDASHSGDLTAMVELTLDRVEQSFEEYERASREITEVQEPAIEYLASRLGTVQVPDPPELVQWWLGVEVLHGALVHIANSLNRRLESSQTRLTVSALPNLTRRDWATINRKRFPLFALQADVGRASTRLELQSEVHMGALPGWKVHPPVIHLQSPIAAAEPPRRFIEAVPTGHLFRVLRGTAATADYLQNERRHIRTLSDRPAPSDYDVDVDVSAQQIAAEIWTYVVDHHLVPTPG</sequence>
<dbReference type="Gene3D" id="1.10.3290.10">
    <property type="entry name" value="Fido-like domain"/>
    <property type="match status" value="1"/>
</dbReference>
<dbReference type="Pfam" id="PF02661">
    <property type="entry name" value="Fic"/>
    <property type="match status" value="1"/>
</dbReference>
<name>A0ABR9PRF7_9BACT</name>
<dbReference type="InterPro" id="IPR040198">
    <property type="entry name" value="Fido_containing"/>
</dbReference>
<dbReference type="PROSITE" id="PS51459">
    <property type="entry name" value="FIDO"/>
    <property type="match status" value="1"/>
</dbReference>
<dbReference type="Proteomes" id="UP001516472">
    <property type="component" value="Unassembled WGS sequence"/>
</dbReference>
<reference evidence="2 3" key="1">
    <citation type="submission" date="2020-02" db="EMBL/GenBank/DDBJ databases">
        <authorList>
            <person name="Babadi Z.K."/>
            <person name="Risdian C."/>
            <person name="Ebrahimipour G.H."/>
            <person name="Wink J."/>
        </authorList>
    </citation>
    <scope>NUCLEOTIDE SEQUENCE [LARGE SCALE GENOMIC DNA]</scope>
    <source>
        <strain evidence="2 3">ZKHCc1 1396</strain>
    </source>
</reference>
<evidence type="ECO:0000313" key="3">
    <source>
        <dbReference type="Proteomes" id="UP001516472"/>
    </source>
</evidence>
<accession>A0ABR9PRF7</accession>
<keyword evidence="3" id="KW-1185">Reference proteome</keyword>
<comment type="caution">
    <text evidence="2">The sequence shown here is derived from an EMBL/GenBank/DDBJ whole genome shotgun (WGS) entry which is preliminary data.</text>
</comment>
<dbReference type="PANTHER" id="PTHR13504">
    <property type="entry name" value="FIDO DOMAIN-CONTAINING PROTEIN DDB_G0283145"/>
    <property type="match status" value="1"/>
</dbReference>
<dbReference type="PANTHER" id="PTHR13504:SF38">
    <property type="entry name" value="FIDO DOMAIN-CONTAINING PROTEIN"/>
    <property type="match status" value="1"/>
</dbReference>
<dbReference type="SUPFAM" id="SSF140931">
    <property type="entry name" value="Fic-like"/>
    <property type="match status" value="1"/>
</dbReference>
<proteinExistence type="predicted"/>
<dbReference type="RefSeq" id="WP_193349964.1">
    <property type="nucleotide sequence ID" value="NZ_CBCSIP010000202.1"/>
</dbReference>
<dbReference type="EMBL" id="JAAIYO010000005">
    <property type="protein sequence ID" value="MBE4750506.1"/>
    <property type="molecule type" value="Genomic_DNA"/>
</dbReference>
<dbReference type="InterPro" id="IPR003812">
    <property type="entry name" value="Fido"/>
</dbReference>
<protein>
    <submittedName>
        <fullName evidence="2">Fic family protein</fullName>
    </submittedName>
</protein>
<evidence type="ECO:0000259" key="1">
    <source>
        <dbReference type="PROSITE" id="PS51459"/>
    </source>
</evidence>
<gene>
    <name evidence="2" type="ORF">G4177_20255</name>
</gene>